<organism evidence="1 2">
    <name type="scientific">Arthrobacter methylotrophus</name>
    <dbReference type="NCBI Taxonomy" id="121291"/>
    <lineage>
        <taxon>Bacteria</taxon>
        <taxon>Bacillati</taxon>
        <taxon>Actinomycetota</taxon>
        <taxon>Actinomycetes</taxon>
        <taxon>Micrococcales</taxon>
        <taxon>Micrococcaceae</taxon>
        <taxon>Arthrobacter</taxon>
    </lineage>
</organism>
<evidence type="ECO:0000313" key="2">
    <source>
        <dbReference type="Proteomes" id="UP001589536"/>
    </source>
</evidence>
<evidence type="ECO:0000313" key="1">
    <source>
        <dbReference type="EMBL" id="MFB9716982.1"/>
    </source>
</evidence>
<proteinExistence type="predicted"/>
<accession>A0ABV5UXQ0</accession>
<dbReference type="RefSeq" id="WP_345045087.1">
    <property type="nucleotide sequence ID" value="NZ_BAABED010000001.1"/>
</dbReference>
<name>A0ABV5UXQ0_9MICC</name>
<gene>
    <name evidence="1" type="ORF">ACFFPI_23070</name>
</gene>
<protein>
    <submittedName>
        <fullName evidence="1">Uncharacterized protein</fullName>
    </submittedName>
</protein>
<keyword evidence="2" id="KW-1185">Reference proteome</keyword>
<comment type="caution">
    <text evidence="1">The sequence shown here is derived from an EMBL/GenBank/DDBJ whole genome shotgun (WGS) entry which is preliminary data.</text>
</comment>
<dbReference type="Proteomes" id="UP001589536">
    <property type="component" value="Unassembled WGS sequence"/>
</dbReference>
<dbReference type="EMBL" id="JBHMBH010000072">
    <property type="protein sequence ID" value="MFB9716982.1"/>
    <property type="molecule type" value="Genomic_DNA"/>
</dbReference>
<sequence>MSAHEHPTDDALSEAVAGMGAALLKTLPSRGWVHDRSAAAWGDIEFFESTDAGLQAPQTIDFAEMIA</sequence>
<reference evidence="1 2" key="1">
    <citation type="submission" date="2024-09" db="EMBL/GenBank/DDBJ databases">
        <authorList>
            <person name="Sun Q."/>
            <person name="Mori K."/>
        </authorList>
    </citation>
    <scope>NUCLEOTIDE SEQUENCE [LARGE SCALE GENOMIC DNA]</scope>
    <source>
        <strain evidence="1 2">JCM 13519</strain>
    </source>
</reference>